<feature type="domain" description="Zinc-ribbon" evidence="2">
    <location>
        <begin position="21"/>
        <end position="39"/>
    </location>
</feature>
<feature type="transmembrane region" description="Helical" evidence="1">
    <location>
        <begin position="277"/>
        <end position="294"/>
    </location>
</feature>
<dbReference type="Proteomes" id="UP000281985">
    <property type="component" value="Unassembled WGS sequence"/>
</dbReference>
<keyword evidence="1" id="KW-0472">Membrane</keyword>
<evidence type="ECO:0000256" key="1">
    <source>
        <dbReference type="SAM" id="Phobius"/>
    </source>
</evidence>
<sequence length="393" mass="46329">MKETPVKSNSRLAMQYRGVECLNCGHPLDLTDRFCSYCGQINTTKRLTLSDFFKEFVLSVFTYDSRFRHTLKDLLFKPGTITKNYVEGKRLHYANPFRFFLSASILYFILLGLLGLFDSDQTMNLDGSALEVRDDNGNEIDADEFVNDLTTDLGEIKNYNDPDEIEEKINKSIEQSMARIKEAKLDSTRLKNEKVYDYISEDSLKDLSWLNRNIQKIDLFTDFYKSTEIRSASKALDSLKYEKTKTNVWLYQKNNDLKRIEDNPARFLYYLASKTPFFIFFFSPIFALFFWLIYSKKRFNYMEHLVLIFHIFSWVFVVLLIALIPDYLFFEKNVVAAILLLLVGPFYFYKALRNFYKQGRFITIIKFVFLNWVFLIGTTLFALIFFAVTAVFF</sequence>
<name>A0A3M0FU83_9FLAO</name>
<evidence type="ECO:0000259" key="2">
    <source>
        <dbReference type="Pfam" id="PF13240"/>
    </source>
</evidence>
<keyword evidence="4" id="KW-1185">Reference proteome</keyword>
<feature type="transmembrane region" description="Helical" evidence="1">
    <location>
        <begin position="364"/>
        <end position="392"/>
    </location>
</feature>
<organism evidence="3 4">
    <name type="scientific">Dokdonia sinensis</name>
    <dbReference type="NCBI Taxonomy" id="2479847"/>
    <lineage>
        <taxon>Bacteria</taxon>
        <taxon>Pseudomonadati</taxon>
        <taxon>Bacteroidota</taxon>
        <taxon>Flavobacteriia</taxon>
        <taxon>Flavobacteriales</taxon>
        <taxon>Flavobacteriaceae</taxon>
        <taxon>Dokdonia</taxon>
    </lineage>
</organism>
<gene>
    <name evidence="3" type="ORF">EAX61_14795</name>
</gene>
<dbReference type="OrthoDB" id="675873at2"/>
<keyword evidence="1" id="KW-0812">Transmembrane</keyword>
<evidence type="ECO:0000313" key="4">
    <source>
        <dbReference type="Proteomes" id="UP000281985"/>
    </source>
</evidence>
<dbReference type="EMBL" id="REFV01000018">
    <property type="protein sequence ID" value="RMB56350.1"/>
    <property type="molecule type" value="Genomic_DNA"/>
</dbReference>
<dbReference type="InterPro" id="IPR026870">
    <property type="entry name" value="Zinc_ribbon_dom"/>
</dbReference>
<protein>
    <submittedName>
        <fullName evidence="3">DUF3667 domain-containing protein</fullName>
    </submittedName>
</protein>
<accession>A0A3M0FU83</accession>
<feature type="transmembrane region" description="Helical" evidence="1">
    <location>
        <begin position="334"/>
        <end position="352"/>
    </location>
</feature>
<dbReference type="RefSeq" id="WP_121918490.1">
    <property type="nucleotide sequence ID" value="NZ_REFV01000018.1"/>
</dbReference>
<dbReference type="Pfam" id="PF12412">
    <property type="entry name" value="DUF3667"/>
    <property type="match status" value="1"/>
</dbReference>
<reference evidence="3 4" key="1">
    <citation type="submission" date="2018-10" db="EMBL/GenBank/DDBJ databases">
        <title>Dokdonia luteus sp. nov., isolated from sea water.</title>
        <authorList>
            <person name="Zhou L.Y."/>
            <person name="Du Z.J."/>
        </authorList>
    </citation>
    <scope>NUCLEOTIDE SEQUENCE [LARGE SCALE GENOMIC DNA]</scope>
    <source>
        <strain evidence="3 4">SH27</strain>
    </source>
</reference>
<comment type="caution">
    <text evidence="3">The sequence shown here is derived from an EMBL/GenBank/DDBJ whole genome shotgun (WGS) entry which is preliminary data.</text>
</comment>
<dbReference type="AlphaFoldDB" id="A0A3M0FU83"/>
<dbReference type="InterPro" id="IPR022134">
    <property type="entry name" value="DUF3667"/>
</dbReference>
<evidence type="ECO:0000313" key="3">
    <source>
        <dbReference type="EMBL" id="RMB56350.1"/>
    </source>
</evidence>
<feature type="transmembrane region" description="Helical" evidence="1">
    <location>
        <begin position="306"/>
        <end position="328"/>
    </location>
</feature>
<feature type="transmembrane region" description="Helical" evidence="1">
    <location>
        <begin position="99"/>
        <end position="117"/>
    </location>
</feature>
<dbReference type="Pfam" id="PF13240">
    <property type="entry name" value="Zn_Ribbon_1"/>
    <property type="match status" value="1"/>
</dbReference>
<proteinExistence type="predicted"/>
<keyword evidence="1" id="KW-1133">Transmembrane helix</keyword>